<reference evidence="2 3" key="1">
    <citation type="journal article" date="2021" name="Elife">
        <title>Chloroplast acquisition without the gene transfer in kleptoplastic sea slugs, Plakobranchus ocellatus.</title>
        <authorList>
            <person name="Maeda T."/>
            <person name="Takahashi S."/>
            <person name="Yoshida T."/>
            <person name="Shimamura S."/>
            <person name="Takaki Y."/>
            <person name="Nagai Y."/>
            <person name="Toyoda A."/>
            <person name="Suzuki Y."/>
            <person name="Arimoto A."/>
            <person name="Ishii H."/>
            <person name="Satoh N."/>
            <person name="Nishiyama T."/>
            <person name="Hasebe M."/>
            <person name="Maruyama T."/>
            <person name="Minagawa J."/>
            <person name="Obokata J."/>
            <person name="Shigenobu S."/>
        </authorList>
    </citation>
    <scope>NUCLEOTIDE SEQUENCE [LARGE SCALE GENOMIC DNA]</scope>
</reference>
<accession>A0AAV4EZT8</accession>
<evidence type="ECO:0000313" key="3">
    <source>
        <dbReference type="Proteomes" id="UP000762676"/>
    </source>
</evidence>
<gene>
    <name evidence="2" type="ORF">ElyMa_005548600</name>
</gene>
<feature type="compositionally biased region" description="Basic and acidic residues" evidence="1">
    <location>
        <begin position="112"/>
        <end position="138"/>
    </location>
</feature>
<sequence length="138" mass="15789">MKLALASSRPFFYQRVFRRLVQLDSRICLPGTSSDLCLHLVILLNLIDNQSKLFIRDLAVHKRSRDIASDLIQLALRQDSDLVVFSDFDRESAASVLRCKPKDPTGQSCDFKAQDNRSRNYSRESSAGRRTEEPSTQR</sequence>
<dbReference type="EMBL" id="BMAT01011069">
    <property type="protein sequence ID" value="GFR66086.1"/>
    <property type="molecule type" value="Genomic_DNA"/>
</dbReference>
<dbReference type="AlphaFoldDB" id="A0AAV4EZT8"/>
<protein>
    <submittedName>
        <fullName evidence="2">Uncharacterized protein</fullName>
    </submittedName>
</protein>
<keyword evidence="3" id="KW-1185">Reference proteome</keyword>
<organism evidence="2 3">
    <name type="scientific">Elysia marginata</name>
    <dbReference type="NCBI Taxonomy" id="1093978"/>
    <lineage>
        <taxon>Eukaryota</taxon>
        <taxon>Metazoa</taxon>
        <taxon>Spiralia</taxon>
        <taxon>Lophotrochozoa</taxon>
        <taxon>Mollusca</taxon>
        <taxon>Gastropoda</taxon>
        <taxon>Heterobranchia</taxon>
        <taxon>Euthyneura</taxon>
        <taxon>Panpulmonata</taxon>
        <taxon>Sacoglossa</taxon>
        <taxon>Placobranchoidea</taxon>
        <taxon>Plakobranchidae</taxon>
        <taxon>Elysia</taxon>
    </lineage>
</organism>
<dbReference type="Proteomes" id="UP000762676">
    <property type="component" value="Unassembled WGS sequence"/>
</dbReference>
<feature type="region of interest" description="Disordered" evidence="1">
    <location>
        <begin position="99"/>
        <end position="138"/>
    </location>
</feature>
<name>A0AAV4EZT8_9GAST</name>
<proteinExistence type="predicted"/>
<evidence type="ECO:0000256" key="1">
    <source>
        <dbReference type="SAM" id="MobiDB-lite"/>
    </source>
</evidence>
<comment type="caution">
    <text evidence="2">The sequence shown here is derived from an EMBL/GenBank/DDBJ whole genome shotgun (WGS) entry which is preliminary data.</text>
</comment>
<evidence type="ECO:0000313" key="2">
    <source>
        <dbReference type="EMBL" id="GFR66086.1"/>
    </source>
</evidence>